<evidence type="ECO:0000256" key="4">
    <source>
        <dbReference type="ARBA" id="ARBA00022763"/>
    </source>
</evidence>
<comment type="subunit">
    <text evidence="9">Component of the SMC5-SMC6 complex.</text>
</comment>
<evidence type="ECO:0000256" key="10">
    <source>
        <dbReference type="SAM" id="Coils"/>
    </source>
</evidence>
<accession>A0A3P8VV96</accession>
<reference evidence="14 15" key="1">
    <citation type="journal article" date="2014" name="Nat. Genet.">
        <title>Whole-genome sequence of a flatfish provides insights into ZW sex chromosome evolution and adaptation to a benthic lifestyle.</title>
        <authorList>
            <person name="Chen S."/>
            <person name="Zhang G."/>
            <person name="Shao C."/>
            <person name="Huang Q."/>
            <person name="Liu G."/>
            <person name="Zhang P."/>
            <person name="Song W."/>
            <person name="An N."/>
            <person name="Chalopin D."/>
            <person name="Volff J.N."/>
            <person name="Hong Y."/>
            <person name="Li Q."/>
            <person name="Sha Z."/>
            <person name="Zhou H."/>
            <person name="Xie M."/>
            <person name="Yu Q."/>
            <person name="Liu Y."/>
            <person name="Xiang H."/>
            <person name="Wang N."/>
            <person name="Wu K."/>
            <person name="Yang C."/>
            <person name="Zhou Q."/>
            <person name="Liao X."/>
            <person name="Yang L."/>
            <person name="Hu Q."/>
            <person name="Zhang J."/>
            <person name="Meng L."/>
            <person name="Jin L."/>
            <person name="Tian Y."/>
            <person name="Lian J."/>
            <person name="Yang J."/>
            <person name="Miao G."/>
            <person name="Liu S."/>
            <person name="Liang Z."/>
            <person name="Yan F."/>
            <person name="Li Y."/>
            <person name="Sun B."/>
            <person name="Zhang H."/>
            <person name="Zhang J."/>
            <person name="Zhu Y."/>
            <person name="Du M."/>
            <person name="Zhao Y."/>
            <person name="Schartl M."/>
            <person name="Tang Q."/>
            <person name="Wang J."/>
        </authorList>
    </citation>
    <scope>NUCLEOTIDE SEQUENCE</scope>
</reference>
<evidence type="ECO:0000256" key="9">
    <source>
        <dbReference type="RuleBase" id="RU365071"/>
    </source>
</evidence>
<feature type="compositionally biased region" description="Polar residues" evidence="11">
    <location>
        <begin position="19"/>
        <end position="28"/>
    </location>
</feature>
<feature type="region of interest" description="Disordered" evidence="11">
    <location>
        <begin position="1"/>
        <end position="46"/>
    </location>
</feature>
<feature type="coiled-coil region" evidence="10">
    <location>
        <begin position="72"/>
        <end position="99"/>
    </location>
</feature>
<feature type="domain" description="Non-structural maintenance of chromosome element 4 C-terminal" evidence="12">
    <location>
        <begin position="252"/>
        <end position="338"/>
    </location>
</feature>
<dbReference type="GO" id="GO:0000781">
    <property type="term" value="C:chromosome, telomeric region"/>
    <property type="evidence" value="ECO:0007669"/>
    <property type="project" value="UniProtKB-SubCell"/>
</dbReference>
<dbReference type="AlphaFoldDB" id="A0A3P8VV96"/>
<dbReference type="PANTHER" id="PTHR16140">
    <property type="entry name" value="NON-STRUCTURAL MAINTENANCE OF CHROMOSOMES ELEMENT 4"/>
    <property type="match status" value="1"/>
</dbReference>
<evidence type="ECO:0000256" key="5">
    <source>
        <dbReference type="ARBA" id="ARBA00022895"/>
    </source>
</evidence>
<dbReference type="GO" id="GO:0005634">
    <property type="term" value="C:nucleus"/>
    <property type="evidence" value="ECO:0007669"/>
    <property type="project" value="UniProtKB-SubCell"/>
</dbReference>
<dbReference type="Pfam" id="PF08743">
    <property type="entry name" value="Nse4_C"/>
    <property type="match status" value="1"/>
</dbReference>
<keyword evidence="8 9" id="KW-0539">Nucleus</keyword>
<keyword evidence="4 9" id="KW-0227">DNA damage</keyword>
<feature type="region of interest" description="Disordered" evidence="11">
    <location>
        <begin position="193"/>
        <end position="220"/>
    </location>
</feature>
<feature type="domain" description="Nse4/EID protein Nse3/MAGE-binding" evidence="13">
    <location>
        <begin position="98"/>
        <end position="150"/>
    </location>
</feature>
<dbReference type="RefSeq" id="XP_024916507.1">
    <property type="nucleotide sequence ID" value="XM_025060739.1"/>
</dbReference>
<evidence type="ECO:0000256" key="6">
    <source>
        <dbReference type="ARBA" id="ARBA00023172"/>
    </source>
</evidence>
<dbReference type="InterPro" id="IPR014854">
    <property type="entry name" value="Nse4_C"/>
</dbReference>
<dbReference type="PANTHER" id="PTHR16140:SF0">
    <property type="entry name" value="NON-STRUCTURAL MAINTENANCE OF CHROMOSOMES ELEMENT 4"/>
    <property type="match status" value="1"/>
</dbReference>
<dbReference type="RefSeq" id="XP_008320451.1">
    <property type="nucleotide sequence ID" value="XM_008322229.3"/>
</dbReference>
<evidence type="ECO:0000313" key="14">
    <source>
        <dbReference type="Ensembl" id="ENSCSEP00000018252.1"/>
    </source>
</evidence>
<dbReference type="GeneID" id="103387539"/>
<keyword evidence="5" id="KW-0158">Chromosome</keyword>
<dbReference type="KEGG" id="csem:103387539"/>
<sequence length="346" mass="39017">MERDSSGGGDSSRKEQREGQQCNGNSDGSAFAPSDLQSNDDDPGLRRKIRSKYRDLINSMQQNREDLLNPSNNRLTEVLEEANNLFKDVRQTREAALDAQLLVVASDLGKEKASQMLADGTAFDTAMFTERLLSFMGINRLEDDDDDDDEQKGGANKGYLPADAWHRLASRAECCFRTAPSFHFMRGSFHAEPPPPKQKVVRQSRAPTKETTRAMPTQMKKMVESHQEATEKEVERILGCLRGYHQQDPLTPISYYEFVIDPTSFSRTVENIFHTSFLIRDGWAKMFLDDDKLPCIAPVEDDEDKGQGSSSCKQCIVSISPKMWKDLIDALDIKNPLIRAPDTQTE</sequence>
<reference evidence="14" key="2">
    <citation type="submission" date="2025-05" db="UniProtKB">
        <authorList>
            <consortium name="Ensembl"/>
        </authorList>
    </citation>
    <scope>IDENTIFICATION</scope>
</reference>
<dbReference type="InterPro" id="IPR027786">
    <property type="entry name" value="Nse4/EID"/>
</dbReference>
<dbReference type="RefSeq" id="XP_008320452.1">
    <property type="nucleotide sequence ID" value="XM_008322230.3"/>
</dbReference>
<comment type="similarity">
    <text evidence="3 9">Belongs to the NSE4 family.</text>
</comment>
<dbReference type="InterPro" id="IPR029225">
    <property type="entry name" value="Nse4_Nse3-bd"/>
</dbReference>
<evidence type="ECO:0000259" key="13">
    <source>
        <dbReference type="Pfam" id="PF15412"/>
    </source>
</evidence>
<dbReference type="Proteomes" id="UP000265120">
    <property type="component" value="Chromosome 12"/>
</dbReference>
<dbReference type="GO" id="GO:0030915">
    <property type="term" value="C:Smc5-Smc6 complex"/>
    <property type="evidence" value="ECO:0007669"/>
    <property type="project" value="UniProtKB-UniRule"/>
</dbReference>
<dbReference type="GeneTree" id="ENSGT00940000165188"/>
<dbReference type="Ensembl" id="ENSCSET00000018477.1">
    <property type="protein sequence ID" value="ENSCSEP00000018252.1"/>
    <property type="gene ID" value="ENSCSEG00000011720.1"/>
</dbReference>
<evidence type="ECO:0000256" key="8">
    <source>
        <dbReference type="ARBA" id="ARBA00023242"/>
    </source>
</evidence>
<dbReference type="RefSeq" id="XP_024916506.1">
    <property type="nucleotide sequence ID" value="XM_025060738.1"/>
</dbReference>
<proteinExistence type="inferred from homology"/>
<name>A0A3P8VV96_CYNSE</name>
<protein>
    <recommendedName>
        <fullName evidence="9">Non-structural maintenance of chromosomes element 4</fullName>
    </recommendedName>
</protein>
<feature type="compositionally biased region" description="Basic and acidic residues" evidence="11">
    <location>
        <begin position="1"/>
        <end position="18"/>
    </location>
</feature>
<dbReference type="GO" id="GO:0006310">
    <property type="term" value="P:DNA recombination"/>
    <property type="evidence" value="ECO:0007669"/>
    <property type="project" value="UniProtKB-UniRule"/>
</dbReference>
<evidence type="ECO:0000313" key="15">
    <source>
        <dbReference type="Proteomes" id="UP000265120"/>
    </source>
</evidence>
<dbReference type="OrthoDB" id="361242at2759"/>
<dbReference type="Ensembl" id="ENSCSET00000018485.1">
    <property type="protein sequence ID" value="ENSCSEP00000018261.1"/>
    <property type="gene ID" value="ENSCSEG00000011720.1"/>
</dbReference>
<evidence type="ECO:0000256" key="7">
    <source>
        <dbReference type="ARBA" id="ARBA00023204"/>
    </source>
</evidence>
<dbReference type="OMA" id="FMGINRT"/>
<dbReference type="Pfam" id="PF15412">
    <property type="entry name" value="Nse4-Nse3_bdg"/>
    <property type="match status" value="1"/>
</dbReference>
<keyword evidence="15" id="KW-1185">Reference proteome</keyword>
<dbReference type="CTD" id="54780"/>
<keyword evidence="7 9" id="KW-0234">DNA repair</keyword>
<evidence type="ECO:0000256" key="11">
    <source>
        <dbReference type="SAM" id="MobiDB-lite"/>
    </source>
</evidence>
<evidence type="ECO:0000256" key="1">
    <source>
        <dbReference type="ARBA" id="ARBA00004123"/>
    </source>
</evidence>
<organism evidence="14 15">
    <name type="scientific">Cynoglossus semilaevis</name>
    <name type="common">Tongue sole</name>
    <dbReference type="NCBI Taxonomy" id="244447"/>
    <lineage>
        <taxon>Eukaryota</taxon>
        <taxon>Metazoa</taxon>
        <taxon>Chordata</taxon>
        <taxon>Craniata</taxon>
        <taxon>Vertebrata</taxon>
        <taxon>Euteleostomi</taxon>
        <taxon>Actinopterygii</taxon>
        <taxon>Neopterygii</taxon>
        <taxon>Teleostei</taxon>
        <taxon>Neoteleostei</taxon>
        <taxon>Acanthomorphata</taxon>
        <taxon>Carangaria</taxon>
        <taxon>Pleuronectiformes</taxon>
        <taxon>Pleuronectoidei</taxon>
        <taxon>Cynoglossidae</taxon>
        <taxon>Cynoglossinae</taxon>
        <taxon>Cynoglossus</taxon>
    </lineage>
</organism>
<comment type="function">
    <text evidence="9">Component of the SMC5-SMC6 complex, that promotes sister chromatid alignment after DNA damage and facilitates double-stranded DNA breaks (DSBs) repair via homologous recombination between sister chromatids.</text>
</comment>
<keyword evidence="5" id="KW-0779">Telomere</keyword>
<evidence type="ECO:0000256" key="3">
    <source>
        <dbReference type="ARBA" id="ARBA00008997"/>
    </source>
</evidence>
<evidence type="ECO:0000256" key="2">
    <source>
        <dbReference type="ARBA" id="ARBA00004574"/>
    </source>
</evidence>
<keyword evidence="6 9" id="KW-0233">DNA recombination</keyword>
<evidence type="ECO:0000259" key="12">
    <source>
        <dbReference type="Pfam" id="PF08743"/>
    </source>
</evidence>
<dbReference type="STRING" id="244447.ENSCSEP00000018252"/>
<comment type="subcellular location">
    <subcellularLocation>
        <location evidence="2">Chromosome</location>
        <location evidence="2">Telomere</location>
    </subcellularLocation>
    <subcellularLocation>
        <location evidence="1 9">Nucleus</location>
    </subcellularLocation>
</comment>
<keyword evidence="10" id="KW-0175">Coiled coil</keyword>
<dbReference type="GO" id="GO:0006281">
    <property type="term" value="P:DNA repair"/>
    <property type="evidence" value="ECO:0007669"/>
    <property type="project" value="UniProtKB-UniRule"/>
</dbReference>